<keyword evidence="3" id="KW-1015">Disulfide bond</keyword>
<evidence type="ECO:0000313" key="7">
    <source>
        <dbReference type="EMBL" id="KRW99744.1"/>
    </source>
</evidence>
<evidence type="ECO:0000259" key="6">
    <source>
        <dbReference type="SMART" id="SM00848"/>
    </source>
</evidence>
<dbReference type="InterPro" id="IPR013128">
    <property type="entry name" value="Peptidase_C1A"/>
</dbReference>
<dbReference type="OrthoDB" id="190265at2759"/>
<dbReference type="EMBL" id="LDAU01000204">
    <property type="protein sequence ID" value="KRW99744.1"/>
    <property type="molecule type" value="Genomic_DNA"/>
</dbReference>
<dbReference type="PROSITE" id="PS00639">
    <property type="entry name" value="THIOL_PROTEASE_HIS"/>
    <property type="match status" value="1"/>
</dbReference>
<organism evidence="7 8">
    <name type="scientific">Pseudocohnilembus persalinus</name>
    <name type="common">Ciliate</name>
    <dbReference type="NCBI Taxonomy" id="266149"/>
    <lineage>
        <taxon>Eukaryota</taxon>
        <taxon>Sar</taxon>
        <taxon>Alveolata</taxon>
        <taxon>Ciliophora</taxon>
        <taxon>Intramacronucleata</taxon>
        <taxon>Oligohymenophorea</taxon>
        <taxon>Scuticociliatia</taxon>
        <taxon>Philasterida</taxon>
        <taxon>Pseudocohnilembidae</taxon>
        <taxon>Pseudocohnilembus</taxon>
    </lineage>
</organism>
<keyword evidence="8" id="KW-1185">Reference proteome</keyword>
<evidence type="ECO:0000313" key="8">
    <source>
        <dbReference type="Proteomes" id="UP000054937"/>
    </source>
</evidence>
<sequence length="365" mass="40707">MKTVAILIVLLAIAGTSLFFQENQSSQEAVAYSKFIDWKQKFNKVFSSEEEDSYRFLVFLKNHQYVQEFNSKNTFELGVENQFAALTNEEYKAIYTSNFIRANNQVENEKNDQQLISAPSGSVNWVSKGAVYSVQNQGQCGSCWAFSAVCSLEGLYKINTGKLIDFSEQQVVSCEPKSFGCKQNLILKKRNKKALKIFFYQQIFYFIKFFPQFFSGGYPEAAFAYVASKGLETAASYPYVQTSNTKTAACNYNSSKATFGINKSYKKIAANNPDAIHTQLLKQPLSILVDASSSVFQLYKGGIINSSSCGTDLDHAINVVGYDNGVWTLRNSWGTSWGEKGYARVQYSSGAGYCGMNKSASYPTN</sequence>
<comment type="caution">
    <text evidence="7">The sequence shown here is derived from an EMBL/GenBank/DDBJ whole genome shotgun (WGS) entry which is preliminary data.</text>
</comment>
<feature type="chain" id="PRO_5018780267" description="Papain family cysteine protease" evidence="4">
    <location>
        <begin position="20"/>
        <end position="365"/>
    </location>
</feature>
<dbReference type="PROSITE" id="PS00139">
    <property type="entry name" value="THIOL_PROTEASE_CYS"/>
    <property type="match status" value="1"/>
</dbReference>
<feature type="domain" description="Cathepsin propeptide inhibitor" evidence="6">
    <location>
        <begin position="35"/>
        <end position="91"/>
    </location>
</feature>
<reference evidence="7 8" key="1">
    <citation type="journal article" date="2015" name="Sci. Rep.">
        <title>Genome of the facultative scuticociliatosis pathogen Pseudocohnilembus persalinus provides insight into its virulence through horizontal gene transfer.</title>
        <authorList>
            <person name="Xiong J."/>
            <person name="Wang G."/>
            <person name="Cheng J."/>
            <person name="Tian M."/>
            <person name="Pan X."/>
            <person name="Warren A."/>
            <person name="Jiang C."/>
            <person name="Yuan D."/>
            <person name="Miao W."/>
        </authorList>
    </citation>
    <scope>NUCLEOTIDE SEQUENCE [LARGE SCALE GENOMIC DNA]</scope>
    <source>
        <strain evidence="7">36N120E</strain>
    </source>
</reference>
<dbReference type="SMART" id="SM00848">
    <property type="entry name" value="Inhibitor_I29"/>
    <property type="match status" value="1"/>
</dbReference>
<dbReference type="AlphaFoldDB" id="A0A0V0QC23"/>
<proteinExistence type="inferred from homology"/>
<dbReference type="Gene3D" id="3.90.70.10">
    <property type="entry name" value="Cysteine proteinases"/>
    <property type="match status" value="1"/>
</dbReference>
<dbReference type="OMA" id="CIYEYAN"/>
<evidence type="ECO:0000256" key="1">
    <source>
        <dbReference type="ARBA" id="ARBA00008455"/>
    </source>
</evidence>
<dbReference type="InterPro" id="IPR038765">
    <property type="entry name" value="Papain-like_cys_pep_sf"/>
</dbReference>
<dbReference type="SMART" id="SM00645">
    <property type="entry name" value="Pept_C1"/>
    <property type="match status" value="1"/>
</dbReference>
<gene>
    <name evidence="7" type="ORF">PPERSA_07821</name>
</gene>
<dbReference type="CDD" id="cd02248">
    <property type="entry name" value="Peptidase_C1A"/>
    <property type="match status" value="1"/>
</dbReference>
<dbReference type="SUPFAM" id="SSF54001">
    <property type="entry name" value="Cysteine proteinases"/>
    <property type="match status" value="1"/>
</dbReference>
<accession>A0A0V0QC23</accession>
<dbReference type="Proteomes" id="UP000054937">
    <property type="component" value="Unassembled WGS sequence"/>
</dbReference>
<evidence type="ECO:0000256" key="2">
    <source>
        <dbReference type="ARBA" id="ARBA00023145"/>
    </source>
</evidence>
<dbReference type="InterPro" id="IPR000169">
    <property type="entry name" value="Pept_cys_AS"/>
</dbReference>
<keyword evidence="2" id="KW-0865">Zymogen</keyword>
<protein>
    <recommendedName>
        <fullName evidence="9">Papain family cysteine protease</fullName>
    </recommendedName>
</protein>
<feature type="domain" description="Peptidase C1A papain C-terminal" evidence="5">
    <location>
        <begin position="119"/>
        <end position="364"/>
    </location>
</feature>
<evidence type="ECO:0008006" key="9">
    <source>
        <dbReference type="Google" id="ProtNLM"/>
    </source>
</evidence>
<evidence type="ECO:0000259" key="5">
    <source>
        <dbReference type="SMART" id="SM00645"/>
    </source>
</evidence>
<dbReference type="InterPro" id="IPR013201">
    <property type="entry name" value="Prot_inhib_I29"/>
</dbReference>
<dbReference type="GO" id="GO:0006508">
    <property type="term" value="P:proteolysis"/>
    <property type="evidence" value="ECO:0007669"/>
    <property type="project" value="InterPro"/>
</dbReference>
<name>A0A0V0QC23_PSEPJ</name>
<dbReference type="PRINTS" id="PR00705">
    <property type="entry name" value="PAPAIN"/>
</dbReference>
<dbReference type="Pfam" id="PF00112">
    <property type="entry name" value="Peptidase_C1"/>
    <property type="match status" value="2"/>
</dbReference>
<dbReference type="InterPro" id="IPR039417">
    <property type="entry name" value="Peptidase_C1A_papain-like"/>
</dbReference>
<dbReference type="GO" id="GO:0008234">
    <property type="term" value="F:cysteine-type peptidase activity"/>
    <property type="evidence" value="ECO:0007669"/>
    <property type="project" value="InterPro"/>
</dbReference>
<dbReference type="InParanoid" id="A0A0V0QC23"/>
<evidence type="ECO:0000256" key="4">
    <source>
        <dbReference type="SAM" id="SignalP"/>
    </source>
</evidence>
<dbReference type="PANTHER" id="PTHR12411">
    <property type="entry name" value="CYSTEINE PROTEASE FAMILY C1-RELATED"/>
    <property type="match status" value="1"/>
</dbReference>
<dbReference type="InterPro" id="IPR025660">
    <property type="entry name" value="Pept_his_AS"/>
</dbReference>
<dbReference type="Pfam" id="PF08246">
    <property type="entry name" value="Inhibitor_I29"/>
    <property type="match status" value="1"/>
</dbReference>
<evidence type="ECO:0000256" key="3">
    <source>
        <dbReference type="ARBA" id="ARBA00023157"/>
    </source>
</evidence>
<feature type="signal peptide" evidence="4">
    <location>
        <begin position="1"/>
        <end position="19"/>
    </location>
</feature>
<keyword evidence="4" id="KW-0732">Signal</keyword>
<comment type="similarity">
    <text evidence="1">Belongs to the peptidase C1 family.</text>
</comment>
<dbReference type="InterPro" id="IPR000668">
    <property type="entry name" value="Peptidase_C1A_C"/>
</dbReference>